<gene>
    <name evidence="1" type="ORF">LCGC14_1156500</name>
</gene>
<evidence type="ECO:0008006" key="2">
    <source>
        <dbReference type="Google" id="ProtNLM"/>
    </source>
</evidence>
<protein>
    <recommendedName>
        <fullName evidence="2">Phage protein Gp37/Gp68</fullName>
    </recommendedName>
</protein>
<dbReference type="Pfam" id="PF07505">
    <property type="entry name" value="DUF5131"/>
    <property type="match status" value="1"/>
</dbReference>
<sequence length="281" mass="31290">MSATKIEWADAVHNPVSGCTPVSAGCANCYARRMAQRLRGRAGYPADDPFKVTLHPDKLDEPLHWRKPRRVFVCSMSDLFHDDVPALFIGNVLARCALATQHTFMVLTKRPERMKLIVEHMRYDEEGFQDDIAGELDDAGLSVNWDGDLSNVWLGVSISNQPDADRWLPFLLQTPAAVRFVSYEPAIAAVDIRSYMIPAKPCQGHASLPETDCLCGDDGYFPTIDQVICGAETGPGARPMDLDWARQVRDQCAESGTAFFFKRDSDGNRKLDGKLHEGYPE</sequence>
<reference evidence="1" key="1">
    <citation type="journal article" date="2015" name="Nature">
        <title>Complex archaea that bridge the gap between prokaryotes and eukaryotes.</title>
        <authorList>
            <person name="Spang A."/>
            <person name="Saw J.H."/>
            <person name="Jorgensen S.L."/>
            <person name="Zaremba-Niedzwiedzka K."/>
            <person name="Martijn J."/>
            <person name="Lind A.E."/>
            <person name="van Eijk R."/>
            <person name="Schleper C."/>
            <person name="Guy L."/>
            <person name="Ettema T.J."/>
        </authorList>
    </citation>
    <scope>NUCLEOTIDE SEQUENCE</scope>
</reference>
<comment type="caution">
    <text evidence="1">The sequence shown here is derived from an EMBL/GenBank/DDBJ whole genome shotgun (WGS) entry which is preliminary data.</text>
</comment>
<organism evidence="1">
    <name type="scientific">marine sediment metagenome</name>
    <dbReference type="NCBI Taxonomy" id="412755"/>
    <lineage>
        <taxon>unclassified sequences</taxon>
        <taxon>metagenomes</taxon>
        <taxon>ecological metagenomes</taxon>
    </lineage>
</organism>
<name>A0A0F9PZF9_9ZZZZ</name>
<dbReference type="InterPro" id="IPR011101">
    <property type="entry name" value="DUF5131"/>
</dbReference>
<dbReference type="PROSITE" id="PS51257">
    <property type="entry name" value="PROKAR_LIPOPROTEIN"/>
    <property type="match status" value="1"/>
</dbReference>
<accession>A0A0F9PZF9</accession>
<evidence type="ECO:0000313" key="1">
    <source>
        <dbReference type="EMBL" id="KKM98587.1"/>
    </source>
</evidence>
<proteinExistence type="predicted"/>
<dbReference type="EMBL" id="LAZR01005601">
    <property type="protein sequence ID" value="KKM98587.1"/>
    <property type="molecule type" value="Genomic_DNA"/>
</dbReference>
<dbReference type="AlphaFoldDB" id="A0A0F9PZF9"/>